<protein>
    <submittedName>
        <fullName evidence="2">Unannotated protein</fullName>
    </submittedName>
</protein>
<evidence type="ECO:0000313" key="3">
    <source>
        <dbReference type="EMBL" id="CAB4935237.1"/>
    </source>
</evidence>
<evidence type="ECO:0000313" key="1">
    <source>
        <dbReference type="EMBL" id="CAB4365572.1"/>
    </source>
</evidence>
<dbReference type="EMBL" id="CAFBOL010000051">
    <property type="protein sequence ID" value="CAB4997010.1"/>
    <property type="molecule type" value="Genomic_DNA"/>
</dbReference>
<dbReference type="PANTHER" id="PTHR35868">
    <property type="entry name" value="DUF2804 DOMAIN-CONTAINING PROTEIN-RELATED"/>
    <property type="match status" value="1"/>
</dbReference>
<name>A0A6J6Q1C7_9ZZZZ</name>
<dbReference type="EMBL" id="CAESGF010000036">
    <property type="protein sequence ID" value="CAB4365572.1"/>
    <property type="molecule type" value="Genomic_DNA"/>
</dbReference>
<dbReference type="Pfam" id="PF10974">
    <property type="entry name" value="DUF2804"/>
    <property type="match status" value="1"/>
</dbReference>
<reference evidence="2" key="1">
    <citation type="submission" date="2020-05" db="EMBL/GenBank/DDBJ databases">
        <authorList>
            <person name="Chiriac C."/>
            <person name="Salcher M."/>
            <person name="Ghai R."/>
            <person name="Kavagutti S V."/>
        </authorList>
    </citation>
    <scope>NUCLEOTIDE SEQUENCE</scope>
</reference>
<evidence type="ECO:0000313" key="4">
    <source>
        <dbReference type="EMBL" id="CAB4997010.1"/>
    </source>
</evidence>
<dbReference type="InterPro" id="IPR021243">
    <property type="entry name" value="DUF2804"/>
</dbReference>
<dbReference type="AlphaFoldDB" id="A0A6J6Q1C7"/>
<evidence type="ECO:0000313" key="2">
    <source>
        <dbReference type="EMBL" id="CAB4702875.1"/>
    </source>
</evidence>
<sequence>MVGEREITLPVALCDQRGRLSADARGWSRSPMLRANLRHRWGRKKRWDYWCVITDEVVVSLVYADVDYAGLASVWVMEHATGRQWTAGMLSPFARGFALPDEVCTGTVSLHHTSLDLQIEELPRATRLVASAPDTGDGSIQVDITVDKPSGHESLNVLIPWSNRTFQFTSKQNTRPAVGSVSVGSQSWAVDAAHDAWGVQDLGRGIWPYRNRWNWAAASGHSTDGRIVGLQFGGKWTVGTGATENALCVDGHLTKISEELEFTYSWDDPMQPWHVRTPGSDQVDVTLTPTFDRYDCTDLGLLKMEVHQCFGSWSGRIVGDDGVPVEFAGIRGFAEEARNRW</sequence>
<accession>A0A6J6Q1C7</accession>
<dbReference type="PANTHER" id="PTHR35868:SF3">
    <property type="entry name" value="DUF2804 DOMAIN-CONTAINING PROTEIN"/>
    <property type="match status" value="1"/>
</dbReference>
<dbReference type="EMBL" id="CAEZYF010000001">
    <property type="protein sequence ID" value="CAB4702875.1"/>
    <property type="molecule type" value="Genomic_DNA"/>
</dbReference>
<organism evidence="2">
    <name type="scientific">freshwater metagenome</name>
    <dbReference type="NCBI Taxonomy" id="449393"/>
    <lineage>
        <taxon>unclassified sequences</taxon>
        <taxon>metagenomes</taxon>
        <taxon>ecological metagenomes</taxon>
    </lineage>
</organism>
<dbReference type="EMBL" id="CAFBMT010000008">
    <property type="protein sequence ID" value="CAB4935237.1"/>
    <property type="molecule type" value="Genomic_DNA"/>
</dbReference>
<proteinExistence type="predicted"/>
<gene>
    <name evidence="2" type="ORF">UFOPK2656_00165</name>
    <name evidence="3" type="ORF">UFOPK3651_01753</name>
    <name evidence="4" type="ORF">UFOPK3931_01866</name>
    <name evidence="1" type="ORF">UFOPK4189_03314</name>
</gene>